<dbReference type="Proteomes" id="UP000215335">
    <property type="component" value="Unassembled WGS sequence"/>
</dbReference>
<reference evidence="2 3" key="1">
    <citation type="journal article" date="2017" name="Curr. Biol.">
        <title>The Evolution of Venom by Co-option of Single-Copy Genes.</title>
        <authorList>
            <person name="Martinson E.O."/>
            <person name="Mrinalini"/>
            <person name="Kelkar Y.D."/>
            <person name="Chang C.H."/>
            <person name="Werren J.H."/>
        </authorList>
    </citation>
    <scope>NUCLEOTIDE SEQUENCE [LARGE SCALE GENOMIC DNA]</scope>
    <source>
        <strain evidence="2 3">Alberta</strain>
        <tissue evidence="2">Whole body</tissue>
    </source>
</reference>
<dbReference type="PANTHER" id="PTHR47326">
    <property type="entry name" value="TRANSPOSABLE ELEMENT TC3 TRANSPOSASE-LIKE PROTEIN"/>
    <property type="match status" value="1"/>
</dbReference>
<proteinExistence type="predicted"/>
<dbReference type="OrthoDB" id="9986793at2759"/>
<dbReference type="GO" id="GO:0003676">
    <property type="term" value="F:nucleic acid binding"/>
    <property type="evidence" value="ECO:0007669"/>
    <property type="project" value="InterPro"/>
</dbReference>
<accession>A0A232EE78</accession>
<comment type="caution">
    <text evidence="2">The sequence shown here is derived from an EMBL/GenBank/DDBJ whole genome shotgun (WGS) entry which is preliminary data.</text>
</comment>
<dbReference type="InterPro" id="IPR036397">
    <property type="entry name" value="RNaseH_sf"/>
</dbReference>
<dbReference type="Gene3D" id="3.30.420.10">
    <property type="entry name" value="Ribonuclease H-like superfamily/Ribonuclease H"/>
    <property type="match status" value="1"/>
</dbReference>
<keyword evidence="3" id="KW-1185">Reference proteome</keyword>
<sequence>MILRVRFYRWAIRMIQQDQDFFRHVLFSDESTFRNTGELNRHNCHHWSDENPHWFRPIDNQHRWSDMVWCGIINGYLIGPYFIEENVNGVNFLRLLRDILPELLENVDLATRLKMWIQLDGAPPHYARIVRDYLNTRYNGRWIEIGGPVAWPPRSPDLTPPDFYLWGYLKNVVYAQRSTRRDNMIELIRTARAAIPRNVLLRTIRQFRARLDLCIQQNGGNFEQLING</sequence>
<gene>
    <name evidence="2" type="ORF">TSAR_000977</name>
</gene>
<protein>
    <recommendedName>
        <fullName evidence="1">Tc1-like transposase DDE domain-containing protein</fullName>
    </recommendedName>
</protein>
<dbReference type="PANTHER" id="PTHR47326:SF1">
    <property type="entry name" value="HTH PSQ-TYPE DOMAIN-CONTAINING PROTEIN"/>
    <property type="match status" value="1"/>
</dbReference>
<dbReference type="AlphaFoldDB" id="A0A232EE78"/>
<dbReference type="Pfam" id="PF13358">
    <property type="entry name" value="DDE_3"/>
    <property type="match status" value="1"/>
</dbReference>
<dbReference type="STRING" id="543379.A0A232EE78"/>
<organism evidence="2 3">
    <name type="scientific">Trichomalopsis sarcophagae</name>
    <dbReference type="NCBI Taxonomy" id="543379"/>
    <lineage>
        <taxon>Eukaryota</taxon>
        <taxon>Metazoa</taxon>
        <taxon>Ecdysozoa</taxon>
        <taxon>Arthropoda</taxon>
        <taxon>Hexapoda</taxon>
        <taxon>Insecta</taxon>
        <taxon>Pterygota</taxon>
        <taxon>Neoptera</taxon>
        <taxon>Endopterygota</taxon>
        <taxon>Hymenoptera</taxon>
        <taxon>Apocrita</taxon>
        <taxon>Proctotrupomorpha</taxon>
        <taxon>Chalcidoidea</taxon>
        <taxon>Pteromalidae</taxon>
        <taxon>Pteromalinae</taxon>
        <taxon>Trichomalopsis</taxon>
    </lineage>
</organism>
<evidence type="ECO:0000313" key="3">
    <source>
        <dbReference type="Proteomes" id="UP000215335"/>
    </source>
</evidence>
<evidence type="ECO:0000313" key="2">
    <source>
        <dbReference type="EMBL" id="OXU16622.1"/>
    </source>
</evidence>
<feature type="domain" description="Tc1-like transposase DDE" evidence="1">
    <location>
        <begin position="25"/>
        <end position="180"/>
    </location>
</feature>
<dbReference type="EMBL" id="NNAY01005583">
    <property type="protein sequence ID" value="OXU16622.1"/>
    <property type="molecule type" value="Genomic_DNA"/>
</dbReference>
<name>A0A232EE78_9HYME</name>
<evidence type="ECO:0000259" key="1">
    <source>
        <dbReference type="Pfam" id="PF13358"/>
    </source>
</evidence>
<dbReference type="InterPro" id="IPR038717">
    <property type="entry name" value="Tc1-like_DDE_dom"/>
</dbReference>